<dbReference type="RefSeq" id="WP_200956817.1">
    <property type="nucleotide sequence ID" value="NZ_LKHP01000017.1"/>
</dbReference>
<gene>
    <name evidence="1" type="ORF">ABG79_02174</name>
</gene>
<dbReference type="AlphaFoldDB" id="A0A0R3JST4"/>
<name>A0A0R3JST4_CALMK</name>
<dbReference type="STRING" id="908809.ABG79_02174"/>
<comment type="caution">
    <text evidence="1">The sequence shown here is derived from an EMBL/GenBank/DDBJ whole genome shotgun (WGS) entry which is preliminary data.</text>
</comment>
<protein>
    <submittedName>
        <fullName evidence="1">Uncharacterized protein</fullName>
    </submittedName>
</protein>
<dbReference type="Proteomes" id="UP000052015">
    <property type="component" value="Unassembled WGS sequence"/>
</dbReference>
<organism evidence="1 2">
    <name type="scientific">Caloramator mitchellensis</name>
    <dbReference type="NCBI Taxonomy" id="908809"/>
    <lineage>
        <taxon>Bacteria</taxon>
        <taxon>Bacillati</taxon>
        <taxon>Bacillota</taxon>
        <taxon>Clostridia</taxon>
        <taxon>Eubacteriales</taxon>
        <taxon>Clostridiaceae</taxon>
        <taxon>Caloramator</taxon>
    </lineage>
</organism>
<reference evidence="1 2" key="1">
    <citation type="submission" date="2015-09" db="EMBL/GenBank/DDBJ databases">
        <title>Draft genome sequence of a Caloramator mitchellensis, a moderate thermophile from the Great Artesian Basin of Australia.</title>
        <authorList>
            <person name="Patel B.K."/>
        </authorList>
    </citation>
    <scope>NUCLEOTIDE SEQUENCE [LARGE SCALE GENOMIC DNA]</scope>
    <source>
        <strain evidence="1 2">VF08</strain>
    </source>
</reference>
<accession>A0A0R3JST4</accession>
<proteinExistence type="predicted"/>
<dbReference type="EMBL" id="LKHP01000017">
    <property type="protein sequence ID" value="KRQ86042.1"/>
    <property type="molecule type" value="Genomic_DNA"/>
</dbReference>
<evidence type="ECO:0000313" key="1">
    <source>
        <dbReference type="EMBL" id="KRQ86042.1"/>
    </source>
</evidence>
<sequence>MKIGEILKHKQPREYEKLMKERKEHLAFKDIEELMGVHEHIYKRRRGAYRQIR</sequence>
<keyword evidence="2" id="KW-1185">Reference proteome</keyword>
<evidence type="ECO:0000313" key="2">
    <source>
        <dbReference type="Proteomes" id="UP000052015"/>
    </source>
</evidence>